<evidence type="ECO:0000313" key="3">
    <source>
        <dbReference type="Proteomes" id="UP000249638"/>
    </source>
</evidence>
<comment type="caution">
    <text evidence="2">The sequence shown here is derived from an EMBL/GenBank/DDBJ whole genome shotgun (WGS) entry which is preliminary data.</text>
</comment>
<proteinExistence type="predicted"/>
<dbReference type="Proteomes" id="UP000249638">
    <property type="component" value="Unassembled WGS sequence"/>
</dbReference>
<dbReference type="AlphaFoldDB" id="A0A2W7P1R8"/>
<reference evidence="2" key="1">
    <citation type="submission" date="2018-06" db="EMBL/GenBank/DDBJ databases">
        <title>Genomic Encyclopedia of Type Strains, Phase IV (KMG-V): Genome sequencing to study the core and pangenomes of soil and plant-associated prokaryotes.</title>
        <authorList>
            <person name="Whitman W."/>
        </authorList>
    </citation>
    <scope>NUCLEOTIDE SEQUENCE [LARGE SCALE GENOMIC DNA]</scope>
    <source>
        <strain evidence="2">MLR2-44</strain>
    </source>
</reference>
<gene>
    <name evidence="2" type="ORF">C7416_104468</name>
</gene>
<organism evidence="2 3">
    <name type="scientific">Cupriavidus phytorum</name>
    <dbReference type="NCBI Taxonomy" id="3024399"/>
    <lineage>
        <taxon>Bacteria</taxon>
        <taxon>Pseudomonadati</taxon>
        <taxon>Pseudomonadota</taxon>
        <taxon>Betaproteobacteria</taxon>
        <taxon>Burkholderiales</taxon>
        <taxon>Burkholderiaceae</taxon>
        <taxon>Cupriavidus</taxon>
    </lineage>
</organism>
<accession>A0A2W7P1R8</accession>
<evidence type="ECO:0000313" key="2">
    <source>
        <dbReference type="EMBL" id="PZX29463.1"/>
    </source>
</evidence>
<sequence>MAWPKGTPRPEGAGRKKGTPNKITADIKALAQEHGATAITILATILTTAESDQAKIAAAKELLDRGYGKAMQGVELTGKEGGPVVIAASDLDEKL</sequence>
<keyword evidence="3" id="KW-1185">Reference proteome</keyword>
<name>A0A2W7P1R8_9BURK</name>
<feature type="region of interest" description="Disordered" evidence="1">
    <location>
        <begin position="1"/>
        <end position="21"/>
    </location>
</feature>
<evidence type="ECO:0000256" key="1">
    <source>
        <dbReference type="SAM" id="MobiDB-lite"/>
    </source>
</evidence>
<protein>
    <submittedName>
        <fullName evidence="2">Uncharacterized protein</fullName>
    </submittedName>
</protein>
<dbReference type="EMBL" id="QKZN01000004">
    <property type="protein sequence ID" value="PZX29463.1"/>
    <property type="molecule type" value="Genomic_DNA"/>
</dbReference>